<dbReference type="InterPro" id="IPR001763">
    <property type="entry name" value="Rhodanese-like_dom"/>
</dbReference>
<evidence type="ECO:0000259" key="1">
    <source>
        <dbReference type="PROSITE" id="PS50206"/>
    </source>
</evidence>
<comment type="caution">
    <text evidence="2">The sequence shown here is derived from an EMBL/GenBank/DDBJ whole genome shotgun (WGS) entry which is preliminary data.</text>
</comment>
<sequence>MMATATTLPAAPAASARVPAAPVLLAAADEHAARVLDGTARFLAREAVPGSERWLLHRDENIDVWLVEQAPTTRWHRPTGLNAAAITVLAGELDIERWNGEGRIARRVGSGEQASFTSGTMRGTRPAAGGTALAVHAVARWRAPLDDLAATALFPGDLQRAVARGARVIDIRTQQERIAQGPLLGAIAIDPDKVAHRVDPRSAVRFREATSTDIEWIIASADGTAAQPIVAELRRRGITRARVLVDGFAGLAEHDPVEPLRAILGGVGHHRDAAVMAAH</sequence>
<evidence type="ECO:0000313" key="3">
    <source>
        <dbReference type="Proteomes" id="UP000642993"/>
    </source>
</evidence>
<protein>
    <recommendedName>
        <fullName evidence="1">Rhodanese domain-containing protein</fullName>
    </recommendedName>
</protein>
<accession>A0A927JF00</accession>
<evidence type="ECO:0000313" key="2">
    <source>
        <dbReference type="EMBL" id="MBD8507297.1"/>
    </source>
</evidence>
<dbReference type="Proteomes" id="UP000642993">
    <property type="component" value="Unassembled WGS sequence"/>
</dbReference>
<dbReference type="RefSeq" id="WP_192039738.1">
    <property type="nucleotide sequence ID" value="NZ_JACYWE010000007.1"/>
</dbReference>
<dbReference type="Gene3D" id="3.40.250.10">
    <property type="entry name" value="Rhodanese-like domain"/>
    <property type="match status" value="1"/>
</dbReference>
<dbReference type="InterPro" id="IPR036873">
    <property type="entry name" value="Rhodanese-like_dom_sf"/>
</dbReference>
<keyword evidence="3" id="KW-1185">Reference proteome</keyword>
<dbReference type="PROSITE" id="PS50206">
    <property type="entry name" value="RHODANESE_3"/>
    <property type="match status" value="1"/>
</dbReference>
<gene>
    <name evidence="2" type="ORF">HT102_12460</name>
</gene>
<dbReference type="AlphaFoldDB" id="A0A927JF00"/>
<dbReference type="SUPFAM" id="SSF52821">
    <property type="entry name" value="Rhodanese/Cell cycle control phosphatase"/>
    <property type="match status" value="1"/>
</dbReference>
<name>A0A927JF00_9ACTN</name>
<reference evidence="2" key="1">
    <citation type="submission" date="2020-09" db="EMBL/GenBank/DDBJ databases">
        <title>Hoyosella lacisalsi sp. nov., a halotolerant actinobacterium isolated from soil of Lake Gudzhirganskoe.</title>
        <authorList>
            <person name="Yang Q."/>
            <person name="Guo P.Y."/>
            <person name="Liu S.W."/>
            <person name="Li F.N."/>
            <person name="Sun C.H."/>
        </authorList>
    </citation>
    <scope>NUCLEOTIDE SEQUENCE</scope>
    <source>
        <strain evidence="2">G463</strain>
    </source>
</reference>
<proteinExistence type="predicted"/>
<feature type="domain" description="Rhodanese" evidence="1">
    <location>
        <begin position="162"/>
        <end position="259"/>
    </location>
</feature>
<organism evidence="2 3">
    <name type="scientific">Lolliginicoccus lacisalsi</name>
    <dbReference type="NCBI Taxonomy" id="2742202"/>
    <lineage>
        <taxon>Bacteria</taxon>
        <taxon>Bacillati</taxon>
        <taxon>Actinomycetota</taxon>
        <taxon>Actinomycetes</taxon>
        <taxon>Mycobacteriales</taxon>
        <taxon>Hoyosellaceae</taxon>
        <taxon>Lolliginicoccus</taxon>
    </lineage>
</organism>
<dbReference type="EMBL" id="JACYWE010000007">
    <property type="protein sequence ID" value="MBD8507297.1"/>
    <property type="molecule type" value="Genomic_DNA"/>
</dbReference>